<evidence type="ECO:0000313" key="3">
    <source>
        <dbReference type="Proteomes" id="UP000235672"/>
    </source>
</evidence>
<evidence type="ECO:0000313" key="2">
    <source>
        <dbReference type="EMBL" id="PMD25962.1"/>
    </source>
</evidence>
<protein>
    <submittedName>
        <fullName evidence="2">Uncharacterized protein</fullName>
    </submittedName>
</protein>
<sequence>MEFMDYIPQSSFSGSGGGQPPHQPPHQPPQKPPQEPKRRKSKQTRPTFLYKYHDNFLRPGLCLSILYVTPTTLGNDFLRSDTCITTSDNDFSTHRICTPTDPNNPTSPCGRCQSMNVPCTYGNIDANCRLNRVELSALASQSDAALERFKDIRAVIDQLAPGITHNDLIDALRLYTTAVQTILNSNITNNPANSFQNLLDNVNFLVEQGSAEGQRDVGGSQGALDDDEEGLSGKQGGSDESSRDRMEED</sequence>
<organism evidence="2 3">
    <name type="scientific">Hyaloscypha hepaticicola</name>
    <dbReference type="NCBI Taxonomy" id="2082293"/>
    <lineage>
        <taxon>Eukaryota</taxon>
        <taxon>Fungi</taxon>
        <taxon>Dikarya</taxon>
        <taxon>Ascomycota</taxon>
        <taxon>Pezizomycotina</taxon>
        <taxon>Leotiomycetes</taxon>
        <taxon>Helotiales</taxon>
        <taxon>Hyaloscyphaceae</taxon>
        <taxon>Hyaloscypha</taxon>
    </lineage>
</organism>
<proteinExistence type="predicted"/>
<name>A0A2J6QI74_9HELO</name>
<dbReference type="EMBL" id="KZ613469">
    <property type="protein sequence ID" value="PMD25962.1"/>
    <property type="molecule type" value="Genomic_DNA"/>
</dbReference>
<dbReference type="Proteomes" id="UP000235672">
    <property type="component" value="Unassembled WGS sequence"/>
</dbReference>
<accession>A0A2J6QI74</accession>
<dbReference type="AlphaFoldDB" id="A0A2J6QI74"/>
<keyword evidence="3" id="KW-1185">Reference proteome</keyword>
<reference evidence="2 3" key="1">
    <citation type="submission" date="2016-05" db="EMBL/GenBank/DDBJ databases">
        <title>A degradative enzymes factory behind the ericoid mycorrhizal symbiosis.</title>
        <authorList>
            <consortium name="DOE Joint Genome Institute"/>
            <person name="Martino E."/>
            <person name="Morin E."/>
            <person name="Grelet G."/>
            <person name="Kuo A."/>
            <person name="Kohler A."/>
            <person name="Daghino S."/>
            <person name="Barry K."/>
            <person name="Choi C."/>
            <person name="Cichocki N."/>
            <person name="Clum A."/>
            <person name="Copeland A."/>
            <person name="Hainaut M."/>
            <person name="Haridas S."/>
            <person name="Labutti K."/>
            <person name="Lindquist E."/>
            <person name="Lipzen A."/>
            <person name="Khouja H.-R."/>
            <person name="Murat C."/>
            <person name="Ohm R."/>
            <person name="Olson A."/>
            <person name="Spatafora J."/>
            <person name="Veneault-Fourrey C."/>
            <person name="Henrissat B."/>
            <person name="Grigoriev I."/>
            <person name="Martin F."/>
            <person name="Perotto S."/>
        </authorList>
    </citation>
    <scope>NUCLEOTIDE SEQUENCE [LARGE SCALE GENOMIC DNA]</scope>
    <source>
        <strain evidence="2 3">UAMH 7357</strain>
    </source>
</reference>
<feature type="region of interest" description="Disordered" evidence="1">
    <location>
        <begin position="210"/>
        <end position="249"/>
    </location>
</feature>
<gene>
    <name evidence="2" type="ORF">NA56DRAFT_744954</name>
</gene>
<evidence type="ECO:0000256" key="1">
    <source>
        <dbReference type="SAM" id="MobiDB-lite"/>
    </source>
</evidence>
<feature type="compositionally biased region" description="Pro residues" evidence="1">
    <location>
        <begin position="21"/>
        <end position="33"/>
    </location>
</feature>
<feature type="region of interest" description="Disordered" evidence="1">
    <location>
        <begin position="1"/>
        <end position="45"/>
    </location>
</feature>
<feature type="compositionally biased region" description="Basic and acidic residues" evidence="1">
    <location>
        <begin position="240"/>
        <end position="249"/>
    </location>
</feature>